<organism evidence="4 5">
    <name type="scientific">Stephania yunnanensis</name>
    <dbReference type="NCBI Taxonomy" id="152371"/>
    <lineage>
        <taxon>Eukaryota</taxon>
        <taxon>Viridiplantae</taxon>
        <taxon>Streptophyta</taxon>
        <taxon>Embryophyta</taxon>
        <taxon>Tracheophyta</taxon>
        <taxon>Spermatophyta</taxon>
        <taxon>Magnoliopsida</taxon>
        <taxon>Ranunculales</taxon>
        <taxon>Menispermaceae</taxon>
        <taxon>Menispermoideae</taxon>
        <taxon>Cissampelideae</taxon>
        <taxon>Stephania</taxon>
    </lineage>
</organism>
<name>A0AAP0L144_9MAGN</name>
<dbReference type="GO" id="GO:0016020">
    <property type="term" value="C:membrane"/>
    <property type="evidence" value="ECO:0007669"/>
    <property type="project" value="InterPro"/>
</dbReference>
<dbReference type="InterPro" id="IPR002528">
    <property type="entry name" value="MATE_fam"/>
</dbReference>
<dbReference type="GO" id="GO:0015297">
    <property type="term" value="F:antiporter activity"/>
    <property type="evidence" value="ECO:0007669"/>
    <property type="project" value="InterPro"/>
</dbReference>
<dbReference type="AlphaFoldDB" id="A0AAP0L144"/>
<accession>A0AAP0L144</accession>
<dbReference type="GO" id="GO:0042910">
    <property type="term" value="F:xenobiotic transmembrane transporter activity"/>
    <property type="evidence" value="ECO:0007669"/>
    <property type="project" value="InterPro"/>
</dbReference>
<reference evidence="4 5" key="1">
    <citation type="submission" date="2024-01" db="EMBL/GenBank/DDBJ databases">
        <title>Genome assemblies of Stephania.</title>
        <authorList>
            <person name="Yang L."/>
        </authorList>
    </citation>
    <scope>NUCLEOTIDE SEQUENCE [LARGE SCALE GENOMIC DNA]</scope>
    <source>
        <strain evidence="4">YNDBR</strain>
        <tissue evidence="4">Leaf</tissue>
    </source>
</reference>
<dbReference type="Proteomes" id="UP001420932">
    <property type="component" value="Unassembled WGS sequence"/>
</dbReference>
<dbReference type="SUPFAM" id="SSF55658">
    <property type="entry name" value="L9 N-domain-like"/>
    <property type="match status" value="1"/>
</dbReference>
<gene>
    <name evidence="4" type="ORF">Syun_003313</name>
</gene>
<evidence type="ECO:0000256" key="1">
    <source>
        <dbReference type="ARBA" id="ARBA00010199"/>
    </source>
</evidence>
<dbReference type="EMBL" id="JBBNAF010000002">
    <property type="protein sequence ID" value="KAK9162411.1"/>
    <property type="molecule type" value="Genomic_DNA"/>
</dbReference>
<keyword evidence="5" id="KW-1185">Reference proteome</keyword>
<keyword evidence="2" id="KW-0472">Membrane</keyword>
<evidence type="ECO:0000259" key="3">
    <source>
        <dbReference type="Pfam" id="PF01693"/>
    </source>
</evidence>
<sequence>MEARRYALFMIPCIFAYSLLQCHIRFLQAQNNVLTMMIGAGIVTSLHIFFCWILVLKLGIGSKGAALAISATYWTWLIILACYVNFSSSCNKTWIGLSMEAFRDVLNFLKLAIPSAAMICLEIWAFELVVLLSGLLPNPNLETSVLAISYLYDSLSTRVSNELGAENPNATRFAVHVALFIVITDVTSHWKWYTVFRGWDPGVYGTWYECYKQGINFDGFHYAHFDTKEEAIAGFDRYNHAATIEREVHDQLTLEEGLAELGDPPTTATTANVD</sequence>
<comment type="caution">
    <text evidence="4">The sequence shown here is derived from an EMBL/GenBank/DDBJ whole genome shotgun (WGS) entry which is preliminary data.</text>
</comment>
<dbReference type="Gene3D" id="3.40.970.10">
    <property type="entry name" value="Ribonuclease H1, N-terminal domain"/>
    <property type="match status" value="1"/>
</dbReference>
<keyword evidence="2" id="KW-0812">Transmembrane</keyword>
<protein>
    <recommendedName>
        <fullName evidence="3">Ribonuclease H1 N-terminal domain-containing protein</fullName>
    </recommendedName>
</protein>
<keyword evidence="2" id="KW-1133">Transmembrane helix</keyword>
<feature type="transmembrane region" description="Helical" evidence="2">
    <location>
        <begin position="107"/>
        <end position="136"/>
    </location>
</feature>
<proteinExistence type="inferred from homology"/>
<dbReference type="Pfam" id="PF01693">
    <property type="entry name" value="Cauli_VI"/>
    <property type="match status" value="1"/>
</dbReference>
<comment type="similarity">
    <text evidence="1">Belongs to the multi antimicrobial extrusion (MATE) (TC 2.A.66.1) family.</text>
</comment>
<evidence type="ECO:0000313" key="4">
    <source>
        <dbReference type="EMBL" id="KAK9162411.1"/>
    </source>
</evidence>
<evidence type="ECO:0000313" key="5">
    <source>
        <dbReference type="Proteomes" id="UP001420932"/>
    </source>
</evidence>
<evidence type="ECO:0000256" key="2">
    <source>
        <dbReference type="SAM" id="Phobius"/>
    </source>
</evidence>
<feature type="transmembrane region" description="Helical" evidence="2">
    <location>
        <begin position="33"/>
        <end position="55"/>
    </location>
</feature>
<dbReference type="PANTHER" id="PTHR11206">
    <property type="entry name" value="MULTIDRUG RESISTANCE PROTEIN"/>
    <property type="match status" value="1"/>
</dbReference>
<feature type="domain" description="Ribonuclease H1 N-terminal" evidence="3">
    <location>
        <begin position="191"/>
        <end position="232"/>
    </location>
</feature>
<dbReference type="Pfam" id="PF01554">
    <property type="entry name" value="MatE"/>
    <property type="match status" value="1"/>
</dbReference>
<feature type="transmembrane region" description="Helical" evidence="2">
    <location>
        <begin position="67"/>
        <end position="86"/>
    </location>
</feature>
<dbReference type="InterPro" id="IPR009027">
    <property type="entry name" value="Ribosomal_bL9/RNase_H1_N"/>
</dbReference>
<dbReference type="InterPro" id="IPR011320">
    <property type="entry name" value="RNase_H1_N"/>
</dbReference>
<dbReference type="InterPro" id="IPR037056">
    <property type="entry name" value="RNase_H1_N_sf"/>
</dbReference>